<dbReference type="EMBL" id="SUMD01000002">
    <property type="protein sequence ID" value="TJZ80445.1"/>
    <property type="molecule type" value="Genomic_DNA"/>
</dbReference>
<accession>A0ABY2RPP3</accession>
<evidence type="ECO:0000256" key="2">
    <source>
        <dbReference type="ARBA" id="ARBA00010790"/>
    </source>
</evidence>
<dbReference type="Pfam" id="PF00732">
    <property type="entry name" value="GMC_oxred_N"/>
    <property type="match status" value="1"/>
</dbReference>
<evidence type="ECO:0000313" key="6">
    <source>
        <dbReference type="EMBL" id="TJZ80445.1"/>
    </source>
</evidence>
<evidence type="ECO:0000256" key="4">
    <source>
        <dbReference type="ARBA" id="ARBA00022827"/>
    </source>
</evidence>
<evidence type="ECO:0000259" key="5">
    <source>
        <dbReference type="PROSITE" id="PS00624"/>
    </source>
</evidence>
<dbReference type="InterPro" id="IPR007867">
    <property type="entry name" value="GMC_OxRtase_C"/>
</dbReference>
<comment type="cofactor">
    <cofactor evidence="1">
        <name>FAD</name>
        <dbReference type="ChEBI" id="CHEBI:57692"/>
    </cofactor>
</comment>
<comment type="similarity">
    <text evidence="2">Belongs to the GMC oxidoreductase family.</text>
</comment>
<evidence type="ECO:0000313" key="7">
    <source>
        <dbReference type="Proteomes" id="UP000305109"/>
    </source>
</evidence>
<keyword evidence="3" id="KW-0285">Flavoprotein</keyword>
<feature type="domain" description="Glucose-methanol-choline oxidoreductase N-terminal" evidence="5">
    <location>
        <begin position="255"/>
        <end position="269"/>
    </location>
</feature>
<dbReference type="PIRSF" id="PIRSF000137">
    <property type="entry name" value="Alcohol_oxidase"/>
    <property type="match status" value="1"/>
</dbReference>
<gene>
    <name evidence="6" type="ORF">FCG67_04410</name>
</gene>
<dbReference type="InterPro" id="IPR036188">
    <property type="entry name" value="FAD/NAD-bd_sf"/>
</dbReference>
<dbReference type="PANTHER" id="PTHR11552:SF147">
    <property type="entry name" value="CHOLINE DEHYDROGENASE, MITOCHONDRIAL"/>
    <property type="match status" value="1"/>
</dbReference>
<dbReference type="SUPFAM" id="SSF51905">
    <property type="entry name" value="FAD/NAD(P)-binding domain"/>
    <property type="match status" value="1"/>
</dbReference>
<reference evidence="6 7" key="1">
    <citation type="submission" date="2019-04" db="EMBL/GenBank/DDBJ databases">
        <title>Rhodococcus oryzae sp. nov., a novel actinomycete isolated from rhizosphere soil of rice (Oryza sativa L.).</title>
        <authorList>
            <person name="Li C."/>
        </authorList>
    </citation>
    <scope>NUCLEOTIDE SEQUENCE [LARGE SCALE GENOMIC DNA]</scope>
    <source>
        <strain evidence="6 7">NEAU-CX67</strain>
    </source>
</reference>
<keyword evidence="4" id="KW-0274">FAD</keyword>
<evidence type="ECO:0000256" key="1">
    <source>
        <dbReference type="ARBA" id="ARBA00001974"/>
    </source>
</evidence>
<dbReference type="PANTHER" id="PTHR11552">
    <property type="entry name" value="GLUCOSE-METHANOL-CHOLINE GMC OXIDOREDUCTASE"/>
    <property type="match status" value="1"/>
</dbReference>
<dbReference type="Pfam" id="PF05199">
    <property type="entry name" value="GMC_oxred_C"/>
    <property type="match status" value="1"/>
</dbReference>
<dbReference type="InterPro" id="IPR012132">
    <property type="entry name" value="GMC_OxRdtase"/>
</dbReference>
<dbReference type="SUPFAM" id="SSF54373">
    <property type="entry name" value="FAD-linked reductases, C-terminal domain"/>
    <property type="match status" value="1"/>
</dbReference>
<sequence>MKQDVFNYVIVGAGSAGCVLAARLTEDPSVSVLLLEAGGEDDADEIKIPAAFPTLFKTKWDWNYETTPQKHLDERRAYWPRMKALGGCSSMNAMIYIRGNRADYDGWRDQHGALGWGYQDVLPYFVRAEHNSRLSGPYHGTDGPQRVEDRRYTHELTDAWVAAAVSAGIKPTEDFNGAEQEGAGRYQVTCHKGRRWSTADGYLRPALGRPNLTVRTGAHTTRVLLRGDRAVGVRYLRGGVEGTAHASVEVILSGGAINSPQLLMLSGIGPAGHLRELGIDVAVNLAGVGENLQDHPVTPMLWNTRNTTDLADFSTPLRLAQWQATGRGPLASNVGEGGAFFASRDGLPAPDLQILVAASGFYDNGLREPVGKRFTAGVTLVDVASRGRLRLRSADPLWRPQMDPAYFEEQADMDAMLAGCRRAVDIAGESAIAAFLEGPSLPIRMDSDSDLADHIRAWCQTLYHPVGTCAMGDGEDSVVDSQLRVHGVEGLRVVDASVMPTVPRGNTNAPTIMVAEKAADLILGKPPIGTPLPR</sequence>
<protein>
    <submittedName>
        <fullName evidence="6">Choline dehydrogenase</fullName>
    </submittedName>
</protein>
<evidence type="ECO:0000256" key="3">
    <source>
        <dbReference type="ARBA" id="ARBA00022630"/>
    </source>
</evidence>
<comment type="caution">
    <text evidence="6">The sequence shown here is derived from an EMBL/GenBank/DDBJ whole genome shotgun (WGS) entry which is preliminary data.</text>
</comment>
<dbReference type="Proteomes" id="UP000305109">
    <property type="component" value="Unassembled WGS sequence"/>
</dbReference>
<dbReference type="PROSITE" id="PS00624">
    <property type="entry name" value="GMC_OXRED_2"/>
    <property type="match status" value="1"/>
</dbReference>
<name>A0ABY2RPP3_9NOCA</name>
<proteinExistence type="inferred from homology"/>
<organism evidence="6 7">
    <name type="scientific">Rhodococcus oryzae</name>
    <dbReference type="NCBI Taxonomy" id="2571143"/>
    <lineage>
        <taxon>Bacteria</taxon>
        <taxon>Bacillati</taxon>
        <taxon>Actinomycetota</taxon>
        <taxon>Actinomycetes</taxon>
        <taxon>Mycobacteriales</taxon>
        <taxon>Nocardiaceae</taxon>
        <taxon>Rhodococcus</taxon>
    </lineage>
</organism>
<dbReference type="PROSITE" id="PS51257">
    <property type="entry name" value="PROKAR_LIPOPROTEIN"/>
    <property type="match status" value="1"/>
</dbReference>
<dbReference type="Gene3D" id="3.50.50.60">
    <property type="entry name" value="FAD/NAD(P)-binding domain"/>
    <property type="match status" value="1"/>
</dbReference>
<keyword evidence="7" id="KW-1185">Reference proteome</keyword>
<dbReference type="Gene3D" id="3.30.560.10">
    <property type="entry name" value="Glucose Oxidase, domain 3"/>
    <property type="match status" value="1"/>
</dbReference>
<dbReference type="InterPro" id="IPR000172">
    <property type="entry name" value="GMC_OxRdtase_N"/>
</dbReference>